<dbReference type="Proteomes" id="UP000438914">
    <property type="component" value="Unassembled WGS sequence"/>
</dbReference>
<dbReference type="AlphaFoldDB" id="A0A7K0KIE4"/>
<accession>A0A7K0KIE4</accession>
<name>A0A7K0KIE4_9BACT</name>
<reference evidence="1 2" key="1">
    <citation type="submission" date="2019-08" db="EMBL/GenBank/DDBJ databases">
        <title>In-depth cultivation of the pig gut microbiome towards novel bacterial diversity and tailored functional studies.</title>
        <authorList>
            <person name="Wylensek D."/>
            <person name="Hitch T.C.A."/>
            <person name="Clavel T."/>
        </authorList>
    </citation>
    <scope>NUCLEOTIDE SEQUENCE [LARGE SCALE GENOMIC DNA]</scope>
    <source>
        <strain evidence="1 2">LKV-178-WT-2A</strain>
    </source>
</reference>
<organism evidence="1 2">
    <name type="scientific">Hallella mizrahii</name>
    <dbReference type="NCBI Taxonomy" id="2606637"/>
    <lineage>
        <taxon>Bacteria</taxon>
        <taxon>Pseudomonadati</taxon>
        <taxon>Bacteroidota</taxon>
        <taxon>Bacteroidia</taxon>
        <taxon>Bacteroidales</taxon>
        <taxon>Prevotellaceae</taxon>
        <taxon>Hallella</taxon>
    </lineage>
</organism>
<proteinExistence type="predicted"/>
<keyword evidence="2" id="KW-1185">Reference proteome</keyword>
<comment type="caution">
    <text evidence="1">The sequence shown here is derived from an EMBL/GenBank/DDBJ whole genome shotgun (WGS) entry which is preliminary data.</text>
</comment>
<sequence>MNSKHLVSNIEIENKELKQAILEYDSIIRHEPKLLADISNSSYLLTVYEKNVNDSVTKFAITFSLDTWLMQEEPIWLADVGGKTVVFYPSNTYRGILSTNKKLHKEISQRYFPKEYKLLAKGKKLNDFVTNDSPSLVLTFVREKLVAKRMSRGI</sequence>
<dbReference type="EMBL" id="VUNG01000045">
    <property type="protein sequence ID" value="MST85634.1"/>
    <property type="molecule type" value="Genomic_DNA"/>
</dbReference>
<evidence type="ECO:0000313" key="2">
    <source>
        <dbReference type="Proteomes" id="UP000438914"/>
    </source>
</evidence>
<protein>
    <submittedName>
        <fullName evidence="1">Uncharacterized protein</fullName>
    </submittedName>
</protein>
<gene>
    <name evidence="1" type="ORF">FYJ73_13340</name>
</gene>
<evidence type="ECO:0000313" key="1">
    <source>
        <dbReference type="EMBL" id="MST85634.1"/>
    </source>
</evidence>
<dbReference type="RefSeq" id="WP_154535221.1">
    <property type="nucleotide sequence ID" value="NZ_VUNG01000045.1"/>
</dbReference>